<accession>A0A655AR02</accession>
<sequence>MPATLPTVTSSTMTGEFCGNVATSAISTVTE</sequence>
<evidence type="ECO:0000313" key="1">
    <source>
        <dbReference type="EMBL" id="CKT46715.1"/>
    </source>
</evidence>
<dbReference type="EMBL" id="CNFT01001617">
    <property type="protein sequence ID" value="CKT46715.1"/>
    <property type="molecule type" value="Genomic_DNA"/>
</dbReference>
<dbReference type="AlphaFoldDB" id="A0A655AR02"/>
<gene>
    <name evidence="1" type="ORF">ERS027659_04449</name>
</gene>
<evidence type="ECO:0000313" key="2">
    <source>
        <dbReference type="Proteomes" id="UP000050164"/>
    </source>
</evidence>
<organism evidence="1 2">
    <name type="scientific">Mycobacterium tuberculosis</name>
    <dbReference type="NCBI Taxonomy" id="1773"/>
    <lineage>
        <taxon>Bacteria</taxon>
        <taxon>Bacillati</taxon>
        <taxon>Actinomycetota</taxon>
        <taxon>Actinomycetes</taxon>
        <taxon>Mycobacteriales</taxon>
        <taxon>Mycobacteriaceae</taxon>
        <taxon>Mycobacterium</taxon>
        <taxon>Mycobacterium tuberculosis complex</taxon>
    </lineage>
</organism>
<proteinExistence type="predicted"/>
<protein>
    <submittedName>
        <fullName evidence="1">Uncharacterized protein</fullName>
    </submittedName>
</protein>
<reference evidence="1 2" key="1">
    <citation type="submission" date="2015-03" db="EMBL/GenBank/DDBJ databases">
        <authorList>
            <consortium name="Pathogen Informatics"/>
        </authorList>
    </citation>
    <scope>NUCLEOTIDE SEQUENCE [LARGE SCALE GENOMIC DNA]</scope>
    <source>
        <strain evidence="1 2">Bir 185</strain>
    </source>
</reference>
<name>A0A655AR02_MYCTX</name>
<dbReference type="Proteomes" id="UP000050164">
    <property type="component" value="Unassembled WGS sequence"/>
</dbReference>